<evidence type="ECO:0000256" key="2">
    <source>
        <dbReference type="ARBA" id="ARBA00004496"/>
    </source>
</evidence>
<evidence type="ECO:0000256" key="6">
    <source>
        <dbReference type="ARBA" id="ARBA00023186"/>
    </source>
</evidence>
<dbReference type="Proteomes" id="UP000033096">
    <property type="component" value="Chromosome"/>
</dbReference>
<dbReference type="GO" id="GO:0042026">
    <property type="term" value="P:protein refolding"/>
    <property type="evidence" value="ECO:0007669"/>
    <property type="project" value="UniProtKB-ARBA"/>
</dbReference>
<evidence type="ECO:0000313" key="11">
    <source>
        <dbReference type="EMBL" id="AKB45069.1"/>
    </source>
</evidence>
<gene>
    <name evidence="11" type="ORF">MSVAZ_2800</name>
</gene>
<dbReference type="GeneID" id="24811315"/>
<dbReference type="Gene3D" id="3.10.50.40">
    <property type="match status" value="1"/>
</dbReference>
<dbReference type="SUPFAM" id="SSF54534">
    <property type="entry name" value="FKBP-like"/>
    <property type="match status" value="1"/>
</dbReference>
<evidence type="ECO:0000256" key="4">
    <source>
        <dbReference type="ARBA" id="ARBA00022490"/>
    </source>
</evidence>
<evidence type="ECO:0000256" key="7">
    <source>
        <dbReference type="ARBA" id="ARBA00023235"/>
    </source>
</evidence>
<dbReference type="HOGENOM" id="CLU_098197_2_0_2"/>
<keyword evidence="7 8" id="KW-0413">Isomerase</keyword>
<dbReference type="KEGG" id="mvc:MSVAZ_2800"/>
<comment type="subcellular location">
    <subcellularLocation>
        <location evidence="2">Cytoplasm</location>
    </subcellularLocation>
</comment>
<name>A0A0E3Q7W9_9EURY</name>
<keyword evidence="4" id="KW-0963">Cytoplasm</keyword>
<proteinExistence type="inferred from homology"/>
<comment type="catalytic activity">
    <reaction evidence="1 8 9">
        <text>[protein]-peptidylproline (omega=180) = [protein]-peptidylproline (omega=0)</text>
        <dbReference type="Rhea" id="RHEA:16237"/>
        <dbReference type="Rhea" id="RHEA-COMP:10747"/>
        <dbReference type="Rhea" id="RHEA-COMP:10748"/>
        <dbReference type="ChEBI" id="CHEBI:83833"/>
        <dbReference type="ChEBI" id="CHEBI:83834"/>
        <dbReference type="EC" id="5.2.1.8"/>
    </reaction>
</comment>
<dbReference type="PROSITE" id="PS51257">
    <property type="entry name" value="PROKAR_LIPOPROTEIN"/>
    <property type="match status" value="1"/>
</dbReference>
<keyword evidence="6" id="KW-0143">Chaperone</keyword>
<dbReference type="AlphaFoldDB" id="A0A0E3Q7W9"/>
<evidence type="ECO:0000259" key="10">
    <source>
        <dbReference type="PROSITE" id="PS50059"/>
    </source>
</evidence>
<dbReference type="EMBL" id="CP009520">
    <property type="protein sequence ID" value="AKB45069.1"/>
    <property type="molecule type" value="Genomic_DNA"/>
</dbReference>
<dbReference type="PATRIC" id="fig|1434123.4.peg.3440"/>
<keyword evidence="12" id="KW-1185">Reference proteome</keyword>
<comment type="similarity">
    <text evidence="3 9">Belongs to the FKBP-type PPIase family.</text>
</comment>
<organism evidence="11 12">
    <name type="scientific">Methanosarcina vacuolata Z-761</name>
    <dbReference type="NCBI Taxonomy" id="1434123"/>
    <lineage>
        <taxon>Archaea</taxon>
        <taxon>Methanobacteriati</taxon>
        <taxon>Methanobacteriota</taxon>
        <taxon>Stenosarchaea group</taxon>
        <taxon>Methanomicrobia</taxon>
        <taxon>Methanosarcinales</taxon>
        <taxon>Methanosarcinaceae</taxon>
        <taxon>Methanosarcina</taxon>
    </lineage>
</organism>
<dbReference type="RefSeq" id="WP_048122225.1">
    <property type="nucleotide sequence ID" value="NZ_CP009520.1"/>
</dbReference>
<evidence type="ECO:0000256" key="1">
    <source>
        <dbReference type="ARBA" id="ARBA00000971"/>
    </source>
</evidence>
<sequence>MKARKKAVFFIAILLLVSTILGSGCTDSGSKGGDSRAVKSGDSVKIDYTGKLEDGTVFDTSKEDVAKQAGIYVEGREYTPLNFVVGSGQVIPGFDEGVIGMKVGEEKTLTIPPDKAYGEYEEARVLAVPIEELNLTNRSQIPEVGQTLRDMYGNQYKVTAVNDTHITLDANHELAGKTLIFDIKLISIE</sequence>
<evidence type="ECO:0000256" key="5">
    <source>
        <dbReference type="ARBA" id="ARBA00023110"/>
    </source>
</evidence>
<keyword evidence="5 8" id="KW-0697">Rotamase</keyword>
<evidence type="ECO:0000256" key="3">
    <source>
        <dbReference type="ARBA" id="ARBA00006577"/>
    </source>
</evidence>
<protein>
    <recommendedName>
        <fullName evidence="9">Peptidyl-prolyl cis-trans isomerase</fullName>
        <ecNumber evidence="9">5.2.1.8</ecNumber>
    </recommendedName>
</protein>
<dbReference type="InterPro" id="IPR001179">
    <property type="entry name" value="PPIase_FKBP_dom"/>
</dbReference>
<evidence type="ECO:0000256" key="8">
    <source>
        <dbReference type="PROSITE-ProRule" id="PRU00277"/>
    </source>
</evidence>
<dbReference type="Pfam" id="PF00254">
    <property type="entry name" value="FKBP_C"/>
    <property type="match status" value="1"/>
</dbReference>
<dbReference type="GO" id="GO:0003755">
    <property type="term" value="F:peptidyl-prolyl cis-trans isomerase activity"/>
    <property type="evidence" value="ECO:0007669"/>
    <property type="project" value="UniProtKB-UniRule"/>
</dbReference>
<dbReference type="GO" id="GO:0005737">
    <property type="term" value="C:cytoplasm"/>
    <property type="evidence" value="ECO:0007669"/>
    <property type="project" value="UniProtKB-SubCell"/>
</dbReference>
<dbReference type="PANTHER" id="PTHR47861">
    <property type="entry name" value="FKBP-TYPE PEPTIDYL-PROLYL CIS-TRANS ISOMERASE SLYD"/>
    <property type="match status" value="1"/>
</dbReference>
<dbReference type="PANTHER" id="PTHR47861:SF3">
    <property type="entry name" value="FKBP-TYPE PEPTIDYL-PROLYL CIS-TRANS ISOMERASE SLYD"/>
    <property type="match status" value="1"/>
</dbReference>
<accession>A0A0E3Q7W9</accession>
<reference evidence="11 12" key="1">
    <citation type="submission" date="2014-07" db="EMBL/GenBank/DDBJ databases">
        <title>Methanogenic archaea and the global carbon cycle.</title>
        <authorList>
            <person name="Henriksen J.R."/>
            <person name="Luke J."/>
            <person name="Reinhart S."/>
            <person name="Benedict M.N."/>
            <person name="Youngblut N.D."/>
            <person name="Metcalf M.E."/>
            <person name="Whitaker R.J."/>
            <person name="Metcalf W.W."/>
        </authorList>
    </citation>
    <scope>NUCLEOTIDE SEQUENCE [LARGE SCALE GENOMIC DNA]</scope>
    <source>
        <strain evidence="11 12">Z-761</strain>
    </source>
</reference>
<dbReference type="InterPro" id="IPR046357">
    <property type="entry name" value="PPIase_dom_sf"/>
</dbReference>
<dbReference type="EC" id="5.2.1.8" evidence="9"/>
<dbReference type="PROSITE" id="PS50059">
    <property type="entry name" value="FKBP_PPIASE"/>
    <property type="match status" value="1"/>
</dbReference>
<evidence type="ECO:0000313" key="12">
    <source>
        <dbReference type="Proteomes" id="UP000033096"/>
    </source>
</evidence>
<evidence type="ECO:0000256" key="9">
    <source>
        <dbReference type="RuleBase" id="RU003915"/>
    </source>
</evidence>
<feature type="domain" description="PPIase FKBP-type" evidence="10">
    <location>
        <begin position="41"/>
        <end position="129"/>
    </location>
</feature>
<dbReference type="STRING" id="1434123.MSVAZ_2800"/>